<organism evidence="9 10">
    <name type="scientific">Lymnaea stagnalis</name>
    <name type="common">Great pond snail</name>
    <name type="synonym">Helix stagnalis</name>
    <dbReference type="NCBI Taxonomy" id="6523"/>
    <lineage>
        <taxon>Eukaryota</taxon>
        <taxon>Metazoa</taxon>
        <taxon>Spiralia</taxon>
        <taxon>Lophotrochozoa</taxon>
        <taxon>Mollusca</taxon>
        <taxon>Gastropoda</taxon>
        <taxon>Heterobranchia</taxon>
        <taxon>Euthyneura</taxon>
        <taxon>Panpulmonata</taxon>
        <taxon>Hygrophila</taxon>
        <taxon>Lymnaeoidea</taxon>
        <taxon>Lymnaeidae</taxon>
        <taxon>Lymnaea</taxon>
    </lineage>
</organism>
<evidence type="ECO:0000256" key="8">
    <source>
        <dbReference type="ARBA" id="ARBA00023277"/>
    </source>
</evidence>
<keyword evidence="10" id="KW-1185">Reference proteome</keyword>
<dbReference type="GO" id="GO:0046872">
    <property type="term" value="F:metal ion binding"/>
    <property type="evidence" value="ECO:0007669"/>
    <property type="project" value="UniProtKB-KW"/>
</dbReference>
<keyword evidence="7" id="KW-0460">Magnesium</keyword>
<dbReference type="EMBL" id="CAXITT010000222">
    <property type="protein sequence ID" value="CAL1536147.1"/>
    <property type="molecule type" value="Genomic_DNA"/>
</dbReference>
<comment type="similarity">
    <text evidence="3">Belongs to the YdjC deacetylase family.</text>
</comment>
<evidence type="ECO:0000313" key="10">
    <source>
        <dbReference type="Proteomes" id="UP001497497"/>
    </source>
</evidence>
<dbReference type="InterPro" id="IPR006879">
    <property type="entry name" value="YdjC-like"/>
</dbReference>
<evidence type="ECO:0000256" key="2">
    <source>
        <dbReference type="ARBA" id="ARBA00003451"/>
    </source>
</evidence>
<evidence type="ECO:0000256" key="6">
    <source>
        <dbReference type="ARBA" id="ARBA00022801"/>
    </source>
</evidence>
<dbReference type="GO" id="GO:0016787">
    <property type="term" value="F:hydrolase activity"/>
    <property type="evidence" value="ECO:0007669"/>
    <property type="project" value="UniProtKB-KW"/>
</dbReference>
<dbReference type="Proteomes" id="UP001497497">
    <property type="component" value="Unassembled WGS sequence"/>
</dbReference>
<dbReference type="AlphaFoldDB" id="A0AAV2HPY5"/>
<keyword evidence="5" id="KW-0479">Metal-binding</keyword>
<dbReference type="PANTHER" id="PTHR31609:SF1">
    <property type="entry name" value="CARBOHYDRATE DEACETYLASE"/>
    <property type="match status" value="1"/>
</dbReference>
<evidence type="ECO:0000256" key="7">
    <source>
        <dbReference type="ARBA" id="ARBA00022842"/>
    </source>
</evidence>
<dbReference type="SUPFAM" id="SSF88713">
    <property type="entry name" value="Glycoside hydrolase/deacetylase"/>
    <property type="match status" value="1"/>
</dbReference>
<evidence type="ECO:0000313" key="9">
    <source>
        <dbReference type="EMBL" id="CAL1536147.1"/>
    </source>
</evidence>
<reference evidence="9 10" key="1">
    <citation type="submission" date="2024-04" db="EMBL/GenBank/DDBJ databases">
        <authorList>
            <consortium name="Genoscope - CEA"/>
            <person name="William W."/>
        </authorList>
    </citation>
    <scope>NUCLEOTIDE SEQUENCE [LARGE SCALE GENOMIC DNA]</scope>
</reference>
<evidence type="ECO:0000256" key="4">
    <source>
        <dbReference type="ARBA" id="ARBA00018477"/>
    </source>
</evidence>
<comment type="function">
    <text evidence="2">Probably catalyzes the deacetylation of acetylated carbohydrates an important step in the degradation of oligosaccharides.</text>
</comment>
<comment type="cofactor">
    <cofactor evidence="1">
        <name>Mg(2+)</name>
        <dbReference type="ChEBI" id="CHEBI:18420"/>
    </cofactor>
</comment>
<proteinExistence type="inferred from homology"/>
<dbReference type="Gene3D" id="3.20.20.370">
    <property type="entry name" value="Glycoside hydrolase/deacetylase"/>
    <property type="match status" value="1"/>
</dbReference>
<evidence type="ECO:0000256" key="1">
    <source>
        <dbReference type="ARBA" id="ARBA00001946"/>
    </source>
</evidence>
<evidence type="ECO:0000256" key="5">
    <source>
        <dbReference type="ARBA" id="ARBA00022723"/>
    </source>
</evidence>
<dbReference type="PANTHER" id="PTHR31609">
    <property type="entry name" value="YDJC DEACETYLASE FAMILY MEMBER"/>
    <property type="match status" value="1"/>
</dbReference>
<keyword evidence="8" id="KW-0119">Carbohydrate metabolism</keyword>
<dbReference type="GO" id="GO:0019213">
    <property type="term" value="F:deacetylase activity"/>
    <property type="evidence" value="ECO:0007669"/>
    <property type="project" value="TreeGrafter"/>
</dbReference>
<comment type="caution">
    <text evidence="9">The sequence shown here is derived from an EMBL/GenBank/DDBJ whole genome shotgun (WGS) entry which is preliminary data.</text>
</comment>
<dbReference type="Pfam" id="PF04794">
    <property type="entry name" value="YdjC"/>
    <property type="match status" value="1"/>
</dbReference>
<sequence length="307" mass="34778">MKRFLIITADDFGFSTERNQGVLEAFNNGAVKSASLLLNCTGTNEAANIFKTTDLCPGLHLNLTEGTPIGIENYKTLIAPTNGIFKGKFELRKQLDSDLINPLEIRQEIDCQIKLFKELIGRDPVYVDGHQHIHLHPNVAEIFADALNRHNIKVTRLPIEINMASKDWVNPEYMPFFIKMIENVNKTKVILDQYGVKSTDSFTGLSTMGRDMTADRLKKIILEAFEDAEKRMAARELYQQQDFTTCELMSHPGHPTDPEYGGFSWGSDDFGCSDDRIHEINVLSSAEMMEFYKANNIQLVSHKILDN</sequence>
<dbReference type="InterPro" id="IPR011330">
    <property type="entry name" value="Glyco_hydro/deAcase_b/a-brl"/>
</dbReference>
<accession>A0AAV2HPY5</accession>
<evidence type="ECO:0000256" key="3">
    <source>
        <dbReference type="ARBA" id="ARBA00008843"/>
    </source>
</evidence>
<name>A0AAV2HPY5_LYMST</name>
<dbReference type="GO" id="GO:0005975">
    <property type="term" value="P:carbohydrate metabolic process"/>
    <property type="evidence" value="ECO:0007669"/>
    <property type="project" value="InterPro"/>
</dbReference>
<keyword evidence="6" id="KW-0378">Hydrolase</keyword>
<gene>
    <name evidence="9" type="ORF">GSLYS_00010060001</name>
</gene>
<protein>
    <recommendedName>
        <fullName evidence="4">Carbohydrate deacetylase</fullName>
    </recommendedName>
</protein>